<keyword evidence="10" id="KW-1185">Reference proteome</keyword>
<dbReference type="Pfam" id="PF03198">
    <property type="entry name" value="Glyco_hydro_72"/>
    <property type="match status" value="1"/>
</dbReference>
<sequence>MKLSWLAAIAALGVAKTVEAIGPVTAVGNKFFTADGKQFFVKGIAYQLSPDDPLIDTEQCKRDVDLMKTLGPNAIRVYHVDPDKNHDGCMKAFNDAGIAALIDLDTFDTYIDPVKPAWTQRMHDRYAEVMDAFIKYDNVLGFFVGNEIISTEAHSNAAPFIKAAVRDMKAHRSSKKYREVPIGYSAADIAELRPMLQDYLTCGGNSSESVDFFALNSYEWCDPSTYETSGYANLQKQAKDFPVPIFFSETGCNVPGPRLFDDQLAIFGPQMINDWSGAIVYEWIQEENRYGLIQYENPTKEEDVVGGVVRSGTPKPVQPDFDNLKERWEQVGQPTGVVKDKYDAKHVSARPCPEATQGGWLVKGNVKLPSVGETFTGTYESMASATAAPTIASPNDGEGGTGTAANPARETQNPAAPTKVVFRGMVAGLVGVMLFFTVWF</sequence>
<dbReference type="AlphaFoldDB" id="A0AAN6WE87"/>
<accession>A0AAN6WE87</accession>
<keyword evidence="3 6" id="KW-0732">Signal</keyword>
<evidence type="ECO:0000256" key="1">
    <source>
        <dbReference type="ARBA" id="ARBA00004609"/>
    </source>
</evidence>
<comment type="similarity">
    <text evidence="2 6">Belongs to the glycosyl hydrolase 72 family.</text>
</comment>
<keyword evidence="4" id="KW-1015">Disulfide bond</keyword>
<dbReference type="GO" id="GO:0042124">
    <property type="term" value="F:1,3-beta-glucanosyltransferase activity"/>
    <property type="evidence" value="ECO:0007669"/>
    <property type="project" value="TreeGrafter"/>
</dbReference>
<keyword evidence="5" id="KW-0325">Glycoprotein</keyword>
<dbReference type="EC" id="2.4.1.-" evidence="6"/>
<evidence type="ECO:0000256" key="2">
    <source>
        <dbReference type="ARBA" id="ARBA00007528"/>
    </source>
</evidence>
<evidence type="ECO:0000256" key="7">
    <source>
        <dbReference type="SAM" id="MobiDB-lite"/>
    </source>
</evidence>
<keyword evidence="8" id="KW-0812">Transmembrane</keyword>
<keyword evidence="8" id="KW-1133">Transmembrane helix</keyword>
<feature type="region of interest" description="Disordered" evidence="7">
    <location>
        <begin position="389"/>
        <end position="412"/>
    </location>
</feature>
<keyword evidence="6" id="KW-0808">Transferase</keyword>
<evidence type="ECO:0000256" key="4">
    <source>
        <dbReference type="ARBA" id="ARBA00023157"/>
    </source>
</evidence>
<keyword evidence="6 8" id="KW-0472">Membrane</keyword>
<feature type="chain" id="PRO_5042665215" description="1,3-beta-glucanosyltransferase" evidence="6">
    <location>
        <begin position="21"/>
        <end position="440"/>
    </location>
</feature>
<gene>
    <name evidence="9" type="ORF">QBC36DRAFT_54260</name>
</gene>
<evidence type="ECO:0000256" key="3">
    <source>
        <dbReference type="ARBA" id="ARBA00022729"/>
    </source>
</evidence>
<reference evidence="9" key="1">
    <citation type="journal article" date="2023" name="Mol. Phylogenet. Evol.">
        <title>Genome-scale phylogeny and comparative genomics of the fungal order Sordariales.</title>
        <authorList>
            <person name="Hensen N."/>
            <person name="Bonometti L."/>
            <person name="Westerberg I."/>
            <person name="Brannstrom I.O."/>
            <person name="Guillou S."/>
            <person name="Cros-Aarteil S."/>
            <person name="Calhoun S."/>
            <person name="Haridas S."/>
            <person name="Kuo A."/>
            <person name="Mondo S."/>
            <person name="Pangilinan J."/>
            <person name="Riley R."/>
            <person name="LaButti K."/>
            <person name="Andreopoulos B."/>
            <person name="Lipzen A."/>
            <person name="Chen C."/>
            <person name="Yan M."/>
            <person name="Daum C."/>
            <person name="Ng V."/>
            <person name="Clum A."/>
            <person name="Steindorff A."/>
            <person name="Ohm R.A."/>
            <person name="Martin F."/>
            <person name="Silar P."/>
            <person name="Natvig D.O."/>
            <person name="Lalanne C."/>
            <person name="Gautier V."/>
            <person name="Ament-Velasquez S.L."/>
            <person name="Kruys A."/>
            <person name="Hutchinson M.I."/>
            <person name="Powell A.J."/>
            <person name="Barry K."/>
            <person name="Miller A.N."/>
            <person name="Grigoriev I.V."/>
            <person name="Debuchy R."/>
            <person name="Gladieux P."/>
            <person name="Hiltunen Thoren M."/>
            <person name="Johannesson H."/>
        </authorList>
    </citation>
    <scope>NUCLEOTIDE SEQUENCE</scope>
    <source>
        <strain evidence="9">CBS 892.96</strain>
    </source>
</reference>
<keyword evidence="6" id="KW-0449">Lipoprotein</keyword>
<comment type="caution">
    <text evidence="9">The sequence shown here is derived from an EMBL/GenBank/DDBJ whole genome shotgun (WGS) entry which is preliminary data.</text>
</comment>
<dbReference type="FunFam" id="3.20.20.80:FF:000038">
    <property type="entry name" value="1,3-beta-glucanosyltransferase"/>
    <property type="match status" value="1"/>
</dbReference>
<feature type="transmembrane region" description="Helical" evidence="8">
    <location>
        <begin position="420"/>
        <end position="439"/>
    </location>
</feature>
<dbReference type="PANTHER" id="PTHR31468">
    <property type="entry name" value="1,3-BETA-GLUCANOSYLTRANSFERASE GAS1"/>
    <property type="match status" value="1"/>
</dbReference>
<dbReference type="GO" id="GO:0005886">
    <property type="term" value="C:plasma membrane"/>
    <property type="evidence" value="ECO:0007669"/>
    <property type="project" value="UniProtKB-SubCell"/>
</dbReference>
<dbReference type="GO" id="GO:0098552">
    <property type="term" value="C:side of membrane"/>
    <property type="evidence" value="ECO:0007669"/>
    <property type="project" value="UniProtKB-KW"/>
</dbReference>
<proteinExistence type="inferred from homology"/>
<evidence type="ECO:0000313" key="9">
    <source>
        <dbReference type="EMBL" id="KAK4179945.1"/>
    </source>
</evidence>
<comment type="subcellular location">
    <subcellularLocation>
        <location evidence="1 6">Cell membrane</location>
        <topology evidence="1 6">Lipid-anchor</topology>
        <topology evidence="1 6">GPI-anchor</topology>
    </subcellularLocation>
</comment>
<name>A0AAN6WE87_9PEZI</name>
<feature type="signal peptide" evidence="6">
    <location>
        <begin position="1"/>
        <end position="20"/>
    </location>
</feature>
<dbReference type="GO" id="GO:0071970">
    <property type="term" value="P:fungal-type cell wall (1-&gt;3)-beta-D-glucan biosynthetic process"/>
    <property type="evidence" value="ECO:0007669"/>
    <property type="project" value="TreeGrafter"/>
</dbReference>
<comment type="function">
    <text evidence="6">Splits internally a 1,3-beta-glucan molecule and transfers the newly generated reducing end (the donor) to the non-reducing end of another 1,3-beta-glucan molecule (the acceptor) forming a 1,3-beta linkage, resulting in the elongation of 1,3-beta-glucan chains in the cell wall.</text>
</comment>
<evidence type="ECO:0000256" key="5">
    <source>
        <dbReference type="ARBA" id="ARBA00023180"/>
    </source>
</evidence>
<reference evidence="9" key="2">
    <citation type="submission" date="2023-05" db="EMBL/GenBank/DDBJ databases">
        <authorList>
            <consortium name="Lawrence Berkeley National Laboratory"/>
            <person name="Steindorff A."/>
            <person name="Hensen N."/>
            <person name="Bonometti L."/>
            <person name="Westerberg I."/>
            <person name="Brannstrom I.O."/>
            <person name="Guillou S."/>
            <person name="Cros-Aarteil S."/>
            <person name="Calhoun S."/>
            <person name="Haridas S."/>
            <person name="Kuo A."/>
            <person name="Mondo S."/>
            <person name="Pangilinan J."/>
            <person name="Riley R."/>
            <person name="Labutti K."/>
            <person name="Andreopoulos B."/>
            <person name="Lipzen A."/>
            <person name="Chen C."/>
            <person name="Yanf M."/>
            <person name="Daum C."/>
            <person name="Ng V."/>
            <person name="Clum A."/>
            <person name="Ohm R."/>
            <person name="Martin F."/>
            <person name="Silar P."/>
            <person name="Natvig D."/>
            <person name="Lalanne C."/>
            <person name="Gautier V."/>
            <person name="Ament-Velasquez S.L."/>
            <person name="Kruys A."/>
            <person name="Hutchinson M.I."/>
            <person name="Powell A.J."/>
            <person name="Barry K."/>
            <person name="Miller A.N."/>
            <person name="Grigoriev I.V."/>
            <person name="Debuchy R."/>
            <person name="Gladieux P."/>
            <person name="Thoren M.H."/>
            <person name="Johannesson H."/>
        </authorList>
    </citation>
    <scope>NUCLEOTIDE SEQUENCE</scope>
    <source>
        <strain evidence="9">CBS 892.96</strain>
    </source>
</reference>
<dbReference type="EMBL" id="MU866107">
    <property type="protein sequence ID" value="KAK4179945.1"/>
    <property type="molecule type" value="Genomic_DNA"/>
</dbReference>
<dbReference type="GO" id="GO:0031505">
    <property type="term" value="P:fungal-type cell wall organization"/>
    <property type="evidence" value="ECO:0007669"/>
    <property type="project" value="TreeGrafter"/>
</dbReference>
<dbReference type="Proteomes" id="UP001302321">
    <property type="component" value="Unassembled WGS sequence"/>
</dbReference>
<dbReference type="Gene3D" id="3.20.20.80">
    <property type="entry name" value="Glycosidases"/>
    <property type="match status" value="1"/>
</dbReference>
<protein>
    <recommendedName>
        <fullName evidence="6">1,3-beta-glucanosyltransferase</fullName>
        <ecNumber evidence="6">2.4.1.-</ecNumber>
    </recommendedName>
</protein>
<dbReference type="InterPro" id="IPR004886">
    <property type="entry name" value="Glucanosyltransferase"/>
</dbReference>
<keyword evidence="6" id="KW-0336">GPI-anchor</keyword>
<evidence type="ECO:0000313" key="10">
    <source>
        <dbReference type="Proteomes" id="UP001302321"/>
    </source>
</evidence>
<evidence type="ECO:0000256" key="8">
    <source>
        <dbReference type="SAM" id="Phobius"/>
    </source>
</evidence>
<organism evidence="9 10">
    <name type="scientific">Triangularia setosa</name>
    <dbReference type="NCBI Taxonomy" id="2587417"/>
    <lineage>
        <taxon>Eukaryota</taxon>
        <taxon>Fungi</taxon>
        <taxon>Dikarya</taxon>
        <taxon>Ascomycota</taxon>
        <taxon>Pezizomycotina</taxon>
        <taxon>Sordariomycetes</taxon>
        <taxon>Sordariomycetidae</taxon>
        <taxon>Sordariales</taxon>
        <taxon>Podosporaceae</taxon>
        <taxon>Triangularia</taxon>
    </lineage>
</organism>
<dbReference type="InterPro" id="IPR017853">
    <property type="entry name" value="GH"/>
</dbReference>
<dbReference type="SUPFAM" id="SSF51445">
    <property type="entry name" value="(Trans)glycosidases"/>
    <property type="match status" value="1"/>
</dbReference>
<dbReference type="PANTHER" id="PTHR31468:SF8">
    <property type="entry name" value="1,3-BETA-GLUCANOSYLTRANSFERASE GAS2"/>
    <property type="match status" value="1"/>
</dbReference>
<evidence type="ECO:0000256" key="6">
    <source>
        <dbReference type="RuleBase" id="RU361209"/>
    </source>
</evidence>